<dbReference type="RefSeq" id="WP_138323496.1">
    <property type="nucleotide sequence ID" value="NZ_CP040463.1"/>
</dbReference>
<gene>
    <name evidence="1" type="ORF">FE773_06210</name>
</gene>
<evidence type="ECO:0000313" key="2">
    <source>
        <dbReference type="Proteomes" id="UP000306825"/>
    </source>
</evidence>
<evidence type="ECO:0000313" key="1">
    <source>
        <dbReference type="EMBL" id="QCT94787.1"/>
    </source>
</evidence>
<keyword evidence="2" id="KW-1185">Reference proteome</keyword>
<protein>
    <recommendedName>
        <fullName evidence="3">Conjugal transfer protein TraF</fullName>
    </recommendedName>
</protein>
<sequence length="427" mass="46985">MKKLIGICCISAIAFSFEFQPLGFRSIGIGGAGVASASGSAAAYYNPALLAKNRYTTEISLSTGIGIREINLINPIDKLANEDKLTETIDNIKNHAPFSGTNDKTDIEHIQDALKQLYKLSQGNGFEVLPTAEFSIQVSHFALGVYGIGDLSANAHIDRKHLYLIFKDEENGGYYYYYPKTDTYGATDKETYEKYSLEYALDNNLTYLNIKGIGIAEVPISYANTINANNIDISIGINLKYIQGYTYMNKIAIDSDEDTLRNSLTDNSKTSSTYGVDLGFLISKDDFKAGIVGKYLNSPKLKFYDGSEYTIKPMIRSGVAIDYNDFLTLAMDIDLTQNSTLIPGYKSQYIGGGIDLHQSWFSLRGGAMYNMAEDDEGLILTAGLGLGLKWFQLDIAGEMATKSGTYNGNSIPRYFKVNLALLSRWGG</sequence>
<dbReference type="InterPro" id="IPR032811">
    <property type="entry name" value="Put_conjugal_transfer"/>
</dbReference>
<proteinExistence type="predicted"/>
<dbReference type="EMBL" id="CP040463">
    <property type="protein sequence ID" value="QCT94787.1"/>
    <property type="molecule type" value="Genomic_DNA"/>
</dbReference>
<organism evidence="1 2">
    <name type="scientific">Caminibacter mediatlanticus TB-2</name>
    <dbReference type="NCBI Taxonomy" id="391592"/>
    <lineage>
        <taxon>Bacteria</taxon>
        <taxon>Pseudomonadati</taxon>
        <taxon>Campylobacterota</taxon>
        <taxon>Epsilonproteobacteria</taxon>
        <taxon>Nautiliales</taxon>
        <taxon>Nautiliaceae</taxon>
        <taxon>Caminibacter</taxon>
    </lineage>
</organism>
<accession>A0ABX5V924</accession>
<dbReference type="Proteomes" id="UP000306825">
    <property type="component" value="Chromosome"/>
</dbReference>
<dbReference type="Pfam" id="PF13729">
    <property type="entry name" value="TraF_2"/>
    <property type="match status" value="1"/>
</dbReference>
<reference evidence="1 2" key="1">
    <citation type="submission" date="2019-05" db="EMBL/GenBank/DDBJ databases">
        <title>A comparative analysis of the Nautiliaceae.</title>
        <authorList>
            <person name="Grosche A."/>
            <person name="Smedile F."/>
            <person name="Vetriani C."/>
        </authorList>
    </citation>
    <scope>NUCLEOTIDE SEQUENCE [LARGE SCALE GENOMIC DNA]</scope>
    <source>
        <strain evidence="1 2">TB-2</strain>
    </source>
</reference>
<dbReference type="Gene3D" id="2.40.160.60">
    <property type="entry name" value="Outer membrane protein transport protein (OMPP1/FadL/TodX)"/>
    <property type="match status" value="1"/>
</dbReference>
<name>A0ABX5V924_9BACT</name>
<evidence type="ECO:0008006" key="3">
    <source>
        <dbReference type="Google" id="ProtNLM"/>
    </source>
</evidence>